<accession>A0A852UR37</accession>
<feature type="region of interest" description="Disordered" evidence="1">
    <location>
        <begin position="39"/>
        <end position="60"/>
    </location>
</feature>
<protein>
    <submittedName>
        <fullName evidence="2">Uncharacterized protein</fullName>
    </submittedName>
</protein>
<feature type="compositionally biased region" description="Basic and acidic residues" evidence="1">
    <location>
        <begin position="399"/>
        <end position="416"/>
    </location>
</feature>
<gene>
    <name evidence="2" type="ORF">HDA43_001751</name>
</gene>
<feature type="compositionally biased region" description="Basic and acidic residues" evidence="1">
    <location>
        <begin position="92"/>
        <end position="111"/>
    </location>
</feature>
<evidence type="ECO:0000313" key="3">
    <source>
        <dbReference type="Proteomes" id="UP000576393"/>
    </source>
</evidence>
<proteinExistence type="predicted"/>
<reference evidence="2 3" key="1">
    <citation type="submission" date="2020-07" db="EMBL/GenBank/DDBJ databases">
        <title>Sequencing the genomes of 1000 actinobacteria strains.</title>
        <authorList>
            <person name="Klenk H.-P."/>
        </authorList>
    </citation>
    <scope>NUCLEOTIDE SEQUENCE [LARGE SCALE GENOMIC DNA]</scope>
    <source>
        <strain evidence="2 3">DSM 45763</strain>
    </source>
</reference>
<feature type="compositionally biased region" description="Basic and acidic residues" evidence="1">
    <location>
        <begin position="347"/>
        <end position="357"/>
    </location>
</feature>
<name>A0A852UR37_9ACTN</name>
<dbReference type="AlphaFoldDB" id="A0A852UR37"/>
<feature type="compositionally biased region" description="Low complexity" evidence="1">
    <location>
        <begin position="504"/>
        <end position="517"/>
    </location>
</feature>
<dbReference type="Proteomes" id="UP000576393">
    <property type="component" value="Unassembled WGS sequence"/>
</dbReference>
<dbReference type="RefSeq" id="WP_179819227.1">
    <property type="nucleotide sequence ID" value="NZ_JACCCO010000001.1"/>
</dbReference>
<dbReference type="EMBL" id="JACCCO010000001">
    <property type="protein sequence ID" value="NYF39592.1"/>
    <property type="molecule type" value="Genomic_DNA"/>
</dbReference>
<evidence type="ECO:0000313" key="2">
    <source>
        <dbReference type="EMBL" id="NYF39592.1"/>
    </source>
</evidence>
<feature type="compositionally biased region" description="Low complexity" evidence="1">
    <location>
        <begin position="358"/>
        <end position="387"/>
    </location>
</feature>
<feature type="region of interest" description="Disordered" evidence="1">
    <location>
        <begin position="438"/>
        <end position="646"/>
    </location>
</feature>
<organism evidence="2 3">
    <name type="scientific">Streptosporangium sandarakinum</name>
    <dbReference type="NCBI Taxonomy" id="1260955"/>
    <lineage>
        <taxon>Bacteria</taxon>
        <taxon>Bacillati</taxon>
        <taxon>Actinomycetota</taxon>
        <taxon>Actinomycetes</taxon>
        <taxon>Streptosporangiales</taxon>
        <taxon>Streptosporangiaceae</taxon>
        <taxon>Streptosporangium</taxon>
    </lineage>
</organism>
<sequence length="719" mass="73767">MGKFDGMDPELVRDLLSEVRQAAEQMRAVEGRVTRLMSAAGLSSQSAHRPAQVADSGEKMVRDVSARVALLEKKIKQSTGHEVGPKAAAPKPDTEPSKADDRAPERPKAEDLTPAVPKDGGGPDAKHDSGSDAKKDSDTKHDTGSDAKKDSDAKHDTDAKKDAGPEDKQEVRRDAKVEDKPETGSKGDETAPRRDGPADARHDTGSDAKHGSDDKQDTGSDGKHGSEDKKDADSDAKQEVRRDAKVEDKPETGSKGDETSPRRDAPAPDTSARRDDPAPDTSARRDDSVPDTSARRDGSVPDTSAPRDDSTPESPGGRSDGKIEIVSIGDRDAGQDPGGDAGAKQDTGSKGDERSPRADQTGTQQVGTGQQTADQTGTGQQTADRTGTGQGTSGADILDTPRKDHPDDIDQSDPRPKVVSVDGVKVLQIPLNPPTAAEVTELLNNAGDVPPADMPTVNGAPDPAGAPPAQDASQSVPTAQDAAHTASQGVPTVQGAVDAPVAQGTADAPATGTPAASGGSGAAEVPLDRPGQVEPHGPVRDVKPAFPVPDTVEPVPEQEIQPPGTGGEPASGQSGALRSDGSAAHHAARHPSDADGSAANHVVRHPSDTPDTPDTRSAGTAGDAVPRQAPPVAGAAGGGDVVSVRVVPPDPDVLAALVGDARDVEPMDMPSVRVPDGEVWGEGAWRPMNVGPDGPAGDLDPGDPLRPIPPPGDERQGGR</sequence>
<feature type="region of interest" description="Disordered" evidence="1">
    <location>
        <begin position="72"/>
        <end position="421"/>
    </location>
</feature>
<feature type="compositionally biased region" description="Low complexity" evidence="1">
    <location>
        <begin position="459"/>
        <end position="475"/>
    </location>
</feature>
<feature type="compositionally biased region" description="Low complexity" evidence="1">
    <location>
        <begin position="624"/>
        <end position="634"/>
    </location>
</feature>
<feature type="region of interest" description="Disordered" evidence="1">
    <location>
        <begin position="666"/>
        <end position="719"/>
    </location>
</feature>
<comment type="caution">
    <text evidence="2">The sequence shown here is derived from an EMBL/GenBank/DDBJ whole genome shotgun (WGS) entry which is preliminary data.</text>
</comment>
<evidence type="ECO:0000256" key="1">
    <source>
        <dbReference type="SAM" id="MobiDB-lite"/>
    </source>
</evidence>
<feature type="compositionally biased region" description="Basic and acidic residues" evidence="1">
    <location>
        <begin position="319"/>
        <end position="334"/>
    </location>
</feature>
<feature type="compositionally biased region" description="Basic and acidic residues" evidence="1">
    <location>
        <begin position="124"/>
        <end position="310"/>
    </location>
</feature>
<feature type="compositionally biased region" description="Low complexity" evidence="1">
    <location>
        <begin position="552"/>
        <end position="563"/>
    </location>
</feature>
<keyword evidence="3" id="KW-1185">Reference proteome</keyword>
<feature type="compositionally biased region" description="Polar residues" evidence="1">
    <location>
        <begin position="609"/>
        <end position="618"/>
    </location>
</feature>